<keyword evidence="9" id="KW-0812">Transmembrane</keyword>
<dbReference type="Gene3D" id="3.30.200.20">
    <property type="entry name" value="Phosphorylase Kinase, domain 1"/>
    <property type="match status" value="1"/>
</dbReference>
<evidence type="ECO:0000256" key="9">
    <source>
        <dbReference type="SAM" id="Phobius"/>
    </source>
</evidence>
<evidence type="ECO:0000256" key="5">
    <source>
        <dbReference type="ARBA" id="ARBA00022777"/>
    </source>
</evidence>
<sequence length="562" mass="57387">MEPLPEIHPSGPSPGTGTPALPGYEVVRLLGHGGSGSVWLVRDADGGRMLAAKVLSPGPDAGDGAAALALARRELRLSRSREHEHLLPVRAAVADAGDAGAVALLMDYAPGGSLGNLVRVRGRLGVGECVTVVTPIAQALAALHAEGSTHGDVSPGNILFTAQGKPLLGDFGLARMVGDVSTGAGGTPGFRDPASLPGGVSALAGDDGGPRAAGAAFRPAALAAAGDVFSLGAVAWFALTGEPPQPTVQRPPLALVVEDVPAELAAAIEAALRDDPRERISAAELARAVFRSARAERVDLAPAVDEDVIPDLLTRLSPESGRRRRGPGRRSRPLVAAAAHVAGVRARAPLVRARLLWARLLWGGAAVLAAAAVLGAIWWTPALHPRSTATASVPEVRQVPAVSAVWAGLPDQLRRGAESADPVQAVQALSEIRAHAIAAKDRELLAAVNVPASETATADAALLDRLDSAGRRLEGFSARVLSAARDAATAAPADAARSAEGAGPADGDRGAVVRVRIVTSGYTVRDSAGATVGERAAGVDQELRIVLGREEGRWRVARILPA</sequence>
<dbReference type="InterPro" id="IPR017441">
    <property type="entry name" value="Protein_kinase_ATP_BS"/>
</dbReference>
<organism evidence="11 12">
    <name type="scientific">Sinomonas flava</name>
    <dbReference type="NCBI Taxonomy" id="496857"/>
    <lineage>
        <taxon>Bacteria</taxon>
        <taxon>Bacillati</taxon>
        <taxon>Actinomycetota</taxon>
        <taxon>Actinomycetes</taxon>
        <taxon>Micrococcales</taxon>
        <taxon>Micrococcaceae</taxon>
        <taxon>Sinomonas</taxon>
    </lineage>
</organism>
<dbReference type="InterPro" id="IPR000719">
    <property type="entry name" value="Prot_kinase_dom"/>
</dbReference>
<evidence type="ECO:0000313" key="12">
    <source>
        <dbReference type="Proteomes" id="UP001500432"/>
    </source>
</evidence>
<feature type="transmembrane region" description="Helical" evidence="9">
    <location>
        <begin position="360"/>
        <end position="379"/>
    </location>
</feature>
<accession>A0ABN3BIG7</accession>
<comment type="similarity">
    <text evidence="1">Belongs to the protein kinase superfamily. NEK Ser/Thr protein kinase family. NIMA subfamily.</text>
</comment>
<feature type="region of interest" description="Disordered" evidence="8">
    <location>
        <begin position="1"/>
        <end position="20"/>
    </location>
</feature>
<dbReference type="EC" id="2.7.11.1" evidence="2"/>
<dbReference type="InterPro" id="IPR050660">
    <property type="entry name" value="NEK_Ser/Thr_kinase"/>
</dbReference>
<dbReference type="PROSITE" id="PS00107">
    <property type="entry name" value="PROTEIN_KINASE_ATP"/>
    <property type="match status" value="1"/>
</dbReference>
<dbReference type="Proteomes" id="UP001500432">
    <property type="component" value="Unassembled WGS sequence"/>
</dbReference>
<keyword evidence="3" id="KW-0808">Transferase</keyword>
<keyword evidence="9" id="KW-0472">Membrane</keyword>
<evidence type="ECO:0000256" key="7">
    <source>
        <dbReference type="PROSITE-ProRule" id="PRU10141"/>
    </source>
</evidence>
<dbReference type="PANTHER" id="PTHR43671">
    <property type="entry name" value="SERINE/THREONINE-PROTEIN KINASE NEK"/>
    <property type="match status" value="1"/>
</dbReference>
<dbReference type="Gene3D" id="1.10.510.10">
    <property type="entry name" value="Transferase(Phosphotransferase) domain 1"/>
    <property type="match status" value="1"/>
</dbReference>
<keyword evidence="9" id="KW-1133">Transmembrane helix</keyword>
<gene>
    <name evidence="11" type="ORF">GCM10009849_02820</name>
</gene>
<evidence type="ECO:0000256" key="1">
    <source>
        <dbReference type="ARBA" id="ARBA00010886"/>
    </source>
</evidence>
<evidence type="ECO:0000259" key="10">
    <source>
        <dbReference type="PROSITE" id="PS50011"/>
    </source>
</evidence>
<feature type="binding site" evidence="7">
    <location>
        <position position="53"/>
    </location>
    <ligand>
        <name>ATP</name>
        <dbReference type="ChEBI" id="CHEBI:30616"/>
    </ligand>
</feature>
<feature type="compositionally biased region" description="Low complexity" evidence="8">
    <location>
        <begin position="9"/>
        <end position="19"/>
    </location>
</feature>
<evidence type="ECO:0000256" key="2">
    <source>
        <dbReference type="ARBA" id="ARBA00012513"/>
    </source>
</evidence>
<keyword evidence="6 7" id="KW-0067">ATP-binding</keyword>
<name>A0ABN3BIG7_9MICC</name>
<dbReference type="PANTHER" id="PTHR43671:SF13">
    <property type="entry name" value="SERINE_THREONINE-PROTEIN KINASE NEK2"/>
    <property type="match status" value="1"/>
</dbReference>
<comment type="caution">
    <text evidence="11">The sequence shown here is derived from an EMBL/GenBank/DDBJ whole genome shotgun (WGS) entry which is preliminary data.</text>
</comment>
<dbReference type="Pfam" id="PF00069">
    <property type="entry name" value="Pkinase"/>
    <property type="match status" value="1"/>
</dbReference>
<dbReference type="PROSITE" id="PS50011">
    <property type="entry name" value="PROTEIN_KINASE_DOM"/>
    <property type="match status" value="1"/>
</dbReference>
<dbReference type="EMBL" id="BAAAQW010000002">
    <property type="protein sequence ID" value="GAA2196701.1"/>
    <property type="molecule type" value="Genomic_DNA"/>
</dbReference>
<evidence type="ECO:0000256" key="3">
    <source>
        <dbReference type="ARBA" id="ARBA00022679"/>
    </source>
</evidence>
<protein>
    <recommendedName>
        <fullName evidence="2">non-specific serine/threonine protein kinase</fullName>
        <ecNumber evidence="2">2.7.11.1</ecNumber>
    </recommendedName>
</protein>
<dbReference type="InterPro" id="IPR011009">
    <property type="entry name" value="Kinase-like_dom_sf"/>
</dbReference>
<evidence type="ECO:0000256" key="8">
    <source>
        <dbReference type="SAM" id="MobiDB-lite"/>
    </source>
</evidence>
<dbReference type="SUPFAM" id="SSF56112">
    <property type="entry name" value="Protein kinase-like (PK-like)"/>
    <property type="match status" value="1"/>
</dbReference>
<keyword evidence="5" id="KW-0418">Kinase</keyword>
<keyword evidence="4 7" id="KW-0547">Nucleotide-binding</keyword>
<evidence type="ECO:0000256" key="4">
    <source>
        <dbReference type="ARBA" id="ARBA00022741"/>
    </source>
</evidence>
<reference evidence="11 12" key="1">
    <citation type="journal article" date="2019" name="Int. J. Syst. Evol. Microbiol.">
        <title>The Global Catalogue of Microorganisms (GCM) 10K type strain sequencing project: providing services to taxonomists for standard genome sequencing and annotation.</title>
        <authorList>
            <consortium name="The Broad Institute Genomics Platform"/>
            <consortium name="The Broad Institute Genome Sequencing Center for Infectious Disease"/>
            <person name="Wu L."/>
            <person name="Ma J."/>
        </authorList>
    </citation>
    <scope>NUCLEOTIDE SEQUENCE [LARGE SCALE GENOMIC DNA]</scope>
    <source>
        <strain evidence="11 12">JCM 16034</strain>
    </source>
</reference>
<dbReference type="RefSeq" id="WP_344297782.1">
    <property type="nucleotide sequence ID" value="NZ_BAAAQW010000002.1"/>
</dbReference>
<proteinExistence type="inferred from homology"/>
<keyword evidence="12" id="KW-1185">Reference proteome</keyword>
<evidence type="ECO:0000256" key="6">
    <source>
        <dbReference type="ARBA" id="ARBA00022840"/>
    </source>
</evidence>
<evidence type="ECO:0000313" key="11">
    <source>
        <dbReference type="EMBL" id="GAA2196701.1"/>
    </source>
</evidence>
<feature type="domain" description="Protein kinase" evidence="10">
    <location>
        <begin position="24"/>
        <end position="291"/>
    </location>
</feature>